<dbReference type="GO" id="GO:0005085">
    <property type="term" value="F:guanyl-nucleotide exchange factor activity"/>
    <property type="evidence" value="ECO:0007669"/>
    <property type="project" value="InterPro"/>
</dbReference>
<dbReference type="CDD" id="cd11558">
    <property type="entry name" value="W2_eIF2B_epsilon"/>
    <property type="match status" value="1"/>
</dbReference>
<dbReference type="PANTHER" id="PTHR45887">
    <property type="entry name" value="TRANSLATION INITIATION FACTOR EIF-2B SUBUNIT EPSILON"/>
    <property type="match status" value="1"/>
</dbReference>
<dbReference type="AlphaFoldDB" id="A0A1A9ZLV8"/>
<evidence type="ECO:0000313" key="8">
    <source>
        <dbReference type="EnsemblMetazoa" id="GPAI018671-PA"/>
    </source>
</evidence>
<dbReference type="InterPro" id="IPR003307">
    <property type="entry name" value="W2_domain"/>
</dbReference>
<organism evidence="8 9">
    <name type="scientific">Glossina pallidipes</name>
    <name type="common">Tsetse fly</name>
    <dbReference type="NCBI Taxonomy" id="7398"/>
    <lineage>
        <taxon>Eukaryota</taxon>
        <taxon>Metazoa</taxon>
        <taxon>Ecdysozoa</taxon>
        <taxon>Arthropoda</taxon>
        <taxon>Hexapoda</taxon>
        <taxon>Insecta</taxon>
        <taxon>Pterygota</taxon>
        <taxon>Neoptera</taxon>
        <taxon>Endopterygota</taxon>
        <taxon>Diptera</taxon>
        <taxon>Brachycera</taxon>
        <taxon>Muscomorpha</taxon>
        <taxon>Hippoboscoidea</taxon>
        <taxon>Glossinidae</taxon>
        <taxon>Glossina</taxon>
    </lineage>
</organism>
<comment type="subcellular location">
    <subcellularLocation>
        <location evidence="1">Cytoplasm</location>
        <location evidence="1">Cytosol</location>
    </subcellularLocation>
</comment>
<dbReference type="GO" id="GO:0003743">
    <property type="term" value="F:translation initiation factor activity"/>
    <property type="evidence" value="ECO:0007669"/>
    <property type="project" value="TreeGrafter"/>
</dbReference>
<name>A0A1A9ZLV8_GLOPL</name>
<evidence type="ECO:0000256" key="2">
    <source>
        <dbReference type="ARBA" id="ARBA00007878"/>
    </source>
</evidence>
<feature type="domain" description="W2" evidence="7">
    <location>
        <begin position="523"/>
        <end position="689"/>
    </location>
</feature>
<dbReference type="SMART" id="SM00515">
    <property type="entry name" value="eIF5C"/>
    <property type="match status" value="1"/>
</dbReference>
<dbReference type="Proteomes" id="UP000092445">
    <property type="component" value="Unassembled WGS sequence"/>
</dbReference>
<dbReference type="InterPro" id="IPR029044">
    <property type="entry name" value="Nucleotide-diphossugar_trans"/>
</dbReference>
<dbReference type="PROSITE" id="PS51363">
    <property type="entry name" value="W2"/>
    <property type="match status" value="1"/>
</dbReference>
<dbReference type="STRING" id="7398.A0A1A9ZLV8"/>
<accession>A0A1A9ZLV8</accession>
<reference evidence="8" key="2">
    <citation type="submission" date="2020-05" db="UniProtKB">
        <authorList>
            <consortium name="EnsemblMetazoa"/>
        </authorList>
    </citation>
    <scope>IDENTIFICATION</scope>
    <source>
        <strain evidence="8">IAEA</strain>
    </source>
</reference>
<evidence type="ECO:0000256" key="4">
    <source>
        <dbReference type="ARBA" id="ARBA00044144"/>
    </source>
</evidence>
<dbReference type="GO" id="GO:0005829">
    <property type="term" value="C:cytosol"/>
    <property type="evidence" value="ECO:0007669"/>
    <property type="project" value="UniProtKB-SubCell"/>
</dbReference>
<dbReference type="Pfam" id="PF25084">
    <property type="entry name" value="LbH_EIF2B"/>
    <property type="match status" value="1"/>
</dbReference>
<dbReference type="EnsemblMetazoa" id="GPAI018671-RA">
    <property type="protein sequence ID" value="GPAI018671-PA"/>
    <property type="gene ID" value="GPAI018671"/>
</dbReference>
<evidence type="ECO:0000256" key="1">
    <source>
        <dbReference type="ARBA" id="ARBA00004514"/>
    </source>
</evidence>
<dbReference type="InterPro" id="IPR044123">
    <property type="entry name" value="W2_eIF2B_epsilon"/>
</dbReference>
<sequence>MYFLFVFFFLFVFDCRVYLHLIHLLTMKKFMNKEIVQAILIADNNAKNFRPFSETESVALLPMVNVPMLDYALEALNRSGVMEVFIFSSLHYENVKGFINFVYLLGKNVVLLLRESLASPSCWAIGMTVDVIGGEGCRCFGDAMRELDSKGLIRGNFILLDANCVTNADLKFILAQHKKTVAYDKGAVATLIFKQANIHVRTGSEVMIAMDTQNKRLHHYQELSVDSKEINFEIPLEVFTHNSEIALLNLVNPEIAIGSPSMLSLFSDNFDFETRADFIRGILINEEILDSRIYISLLPRQHYARKVNNWLSYQIVSNDIINRWTYPLVPDMGIKCLTQQYIFLKNNIYRSATANLVKVGLRENVVIGNKSAVGLGSHLDCSVIGRNVLIGQNCRLHYVFIFDNVIVEDNCALEFCTIGSCSKIAANCELKGVLVDYNCVIPKNTKLMKSQVFSSPLKNGKDKMRKISEKAYVIDDGAEVADDEDERNHPASPKMGKLTTIIADSDYSCSSDESESRGCSPILDDANGFLSEVIDSLTRGLQEKSNPEYLKLEINSSRYAYNMSLREVNFNVVKAIFNLPPIKEPSRNISVALNTVFDQLKPIITHYIRTDDAMMDCLKALEDIFEENEFVRSRMSQVVHYLYDKDFITEDVILTWYEQLDNDQHKILKQTLQKFIEWLEQSSDGDNEETD</sequence>
<dbReference type="GO" id="GO:0005851">
    <property type="term" value="C:eukaryotic translation initiation factor 2B complex"/>
    <property type="evidence" value="ECO:0007669"/>
    <property type="project" value="TreeGrafter"/>
</dbReference>
<evidence type="ECO:0000256" key="5">
    <source>
        <dbReference type="ARBA" id="ARBA00044345"/>
    </source>
</evidence>
<dbReference type="VEuPathDB" id="VectorBase:GPAI018671"/>
<proteinExistence type="inferred from homology"/>
<dbReference type="SUPFAM" id="SSF48371">
    <property type="entry name" value="ARM repeat"/>
    <property type="match status" value="1"/>
</dbReference>
<protein>
    <recommendedName>
        <fullName evidence="4">Translation initiation factor eIF2B subunit epsilon</fullName>
    </recommendedName>
    <alternativeName>
        <fullName evidence="5">eIF2B GDP-GTP exchange factor subunit epsilon</fullName>
    </alternativeName>
</protein>
<evidence type="ECO:0000256" key="3">
    <source>
        <dbReference type="ARBA" id="ARBA00022490"/>
    </source>
</evidence>
<dbReference type="FunFam" id="1.25.40.180:FF:000022">
    <property type="entry name" value="Translation initiation factor eIF-2B epsilon subunit"/>
    <property type="match status" value="1"/>
</dbReference>
<dbReference type="Gene3D" id="1.25.40.180">
    <property type="match status" value="1"/>
</dbReference>
<reference evidence="9" key="1">
    <citation type="submission" date="2014-03" db="EMBL/GenBank/DDBJ databases">
        <authorList>
            <person name="Aksoy S."/>
            <person name="Warren W."/>
            <person name="Wilson R.K."/>
        </authorList>
    </citation>
    <scope>NUCLEOTIDE SEQUENCE [LARGE SCALE GENOMIC DNA]</scope>
    <source>
        <strain evidence="9">IAEA</strain>
    </source>
</reference>
<dbReference type="InterPro" id="IPR056764">
    <property type="entry name" value="LbH_EIF2B3/5"/>
</dbReference>
<dbReference type="Gene3D" id="2.160.10.10">
    <property type="entry name" value="Hexapeptide repeat proteins"/>
    <property type="match status" value="1"/>
</dbReference>
<dbReference type="InterPro" id="IPR051956">
    <property type="entry name" value="eIF2B_epsilon"/>
</dbReference>
<dbReference type="GO" id="GO:0031369">
    <property type="term" value="F:translation initiation factor binding"/>
    <property type="evidence" value="ECO:0007669"/>
    <property type="project" value="InterPro"/>
</dbReference>
<dbReference type="Gene3D" id="3.90.550.10">
    <property type="entry name" value="Spore Coat Polysaccharide Biosynthesis Protein SpsA, Chain A"/>
    <property type="match status" value="1"/>
</dbReference>
<dbReference type="SUPFAM" id="SSF53448">
    <property type="entry name" value="Nucleotide-diphospho-sugar transferases"/>
    <property type="match status" value="1"/>
</dbReference>
<dbReference type="PANTHER" id="PTHR45887:SF1">
    <property type="entry name" value="TRANSLATION INITIATION FACTOR EIF-2B SUBUNIT EPSILON"/>
    <property type="match status" value="1"/>
</dbReference>
<evidence type="ECO:0000313" key="9">
    <source>
        <dbReference type="Proteomes" id="UP000092445"/>
    </source>
</evidence>
<evidence type="ECO:0000256" key="6">
    <source>
        <dbReference type="ARBA" id="ARBA00046432"/>
    </source>
</evidence>
<evidence type="ECO:0000259" key="7">
    <source>
        <dbReference type="PROSITE" id="PS51363"/>
    </source>
</evidence>
<keyword evidence="3" id="KW-0963">Cytoplasm</keyword>
<comment type="subunit">
    <text evidence="6">Component of the translation initiation factor 2B (eIF2B) complex which is a heterodecamer of two sets of five different subunits: alpha, beta, gamma, delta and epsilon. Subunits alpha, beta and delta comprise a regulatory subcomplex and subunits epsilon and gamma comprise a catalytic subcomplex. Within the complex, the hexameric regulatory complex resides at the center, with the two heterodimeric catalytic subcomplexes bound on opposite sides.</text>
</comment>
<dbReference type="Pfam" id="PF02020">
    <property type="entry name" value="W2"/>
    <property type="match status" value="1"/>
</dbReference>
<keyword evidence="9" id="KW-1185">Reference proteome</keyword>
<dbReference type="InterPro" id="IPR016024">
    <property type="entry name" value="ARM-type_fold"/>
</dbReference>
<comment type="similarity">
    <text evidence="2">Belongs to the eIF-2B gamma/epsilon subunits family.</text>
</comment>